<dbReference type="PATRIC" id="fig|1197719.3.peg.53"/>
<organism evidence="2 3">
    <name type="scientific">Salmonella bongori N268-08</name>
    <dbReference type="NCBI Taxonomy" id="1197719"/>
    <lineage>
        <taxon>Bacteria</taxon>
        <taxon>Pseudomonadati</taxon>
        <taxon>Pseudomonadota</taxon>
        <taxon>Gammaproteobacteria</taxon>
        <taxon>Enterobacterales</taxon>
        <taxon>Enterobacteriaceae</taxon>
        <taxon>Salmonella</taxon>
    </lineage>
</organism>
<dbReference type="KEGG" id="sbz:A464_53"/>
<evidence type="ECO:0000313" key="3">
    <source>
        <dbReference type="Proteomes" id="UP000015042"/>
    </source>
</evidence>
<evidence type="ECO:0000313" key="2">
    <source>
        <dbReference type="EMBL" id="AGR57239.1"/>
    </source>
</evidence>
<dbReference type="AlphaFoldDB" id="S5MRK3"/>
<dbReference type="Proteomes" id="UP000015042">
    <property type="component" value="Chromosome"/>
</dbReference>
<keyword evidence="1" id="KW-0472">Membrane</keyword>
<protein>
    <submittedName>
        <fullName evidence="2">Uncharacterized protein</fullName>
    </submittedName>
</protein>
<gene>
    <name evidence="2" type="ORF">A464_53</name>
</gene>
<accession>S5MRK3</accession>
<keyword evidence="1" id="KW-1133">Transmembrane helix</keyword>
<evidence type="ECO:0000256" key="1">
    <source>
        <dbReference type="SAM" id="Phobius"/>
    </source>
</evidence>
<reference evidence="2 3" key="1">
    <citation type="submission" date="2013-07" db="EMBL/GenBank/DDBJ databases">
        <title>Genome sequence of Salmonella bongori N268-08 - a rare clinical isolate.</title>
        <authorList>
            <person name="Marti R."/>
            <person name="Hagens S."/>
            <person name="Loessner M.J."/>
            <person name="Klumpp J."/>
        </authorList>
    </citation>
    <scope>NUCLEOTIDE SEQUENCE [LARGE SCALE GENOMIC DNA]</scope>
    <source>
        <strain evidence="2 3">N268-08</strain>
    </source>
</reference>
<name>S5MRK3_SALBN</name>
<feature type="transmembrane region" description="Helical" evidence="1">
    <location>
        <begin position="22"/>
        <end position="44"/>
    </location>
</feature>
<keyword evidence="1" id="KW-0812">Transmembrane</keyword>
<dbReference type="EMBL" id="CP006608">
    <property type="protein sequence ID" value="AGR57239.1"/>
    <property type="molecule type" value="Genomic_DNA"/>
</dbReference>
<sequence length="49" mass="5399">MIRPGIASGKIFEGVILYMIDYNGFFCISLADGVIFLLAVFLCLSISYC</sequence>
<proteinExistence type="predicted"/>
<dbReference type="HOGENOM" id="CLU_3140414_0_0_6"/>